<dbReference type="InterPro" id="IPR020941">
    <property type="entry name" value="SUFU-like_domain"/>
</dbReference>
<sequence>MRNAYEYLYTGQTQGIDVEMKSNITGFITIPDNELNPINSPNGKVTFVEFIGATDSELIALKNKELDVKSLYEKIGSDITNYSRKSVI</sequence>
<feature type="domain" description="Suppressor of fused-like" evidence="1">
    <location>
        <begin position="11"/>
        <end position="85"/>
    </location>
</feature>
<reference evidence="2 3" key="1">
    <citation type="submission" date="2011-02" db="EMBL/GenBank/DDBJ databases">
        <authorList>
            <person name="Muzny D."/>
            <person name="Qin X."/>
            <person name="Deng J."/>
            <person name="Jiang H."/>
            <person name="Liu Y."/>
            <person name="Qu J."/>
            <person name="Song X.-Z."/>
            <person name="Zhang L."/>
            <person name="Thornton R."/>
            <person name="Coyle M."/>
            <person name="Francisco L."/>
            <person name="Jackson L."/>
            <person name="Javaid M."/>
            <person name="Korchina V."/>
            <person name="Kovar C."/>
            <person name="Mata R."/>
            <person name="Mathew T."/>
            <person name="Ngo R."/>
            <person name="Nguyen L."/>
            <person name="Nguyen N."/>
            <person name="Okwuonu G."/>
            <person name="Ongeri F."/>
            <person name="Pham C."/>
            <person name="Simmons D."/>
            <person name="Wilczek-Boney K."/>
            <person name="Hale W."/>
            <person name="Jakkamsetti A."/>
            <person name="Pham P."/>
            <person name="Ruth R."/>
            <person name="San Lucas F."/>
            <person name="Warren J."/>
            <person name="Zhang J."/>
            <person name="Zhao Z."/>
            <person name="Zhou C."/>
            <person name="Zhu D."/>
            <person name="Lee S."/>
            <person name="Bess C."/>
            <person name="Blankenburg K."/>
            <person name="Forbes L."/>
            <person name="Fu Q."/>
            <person name="Gubbala S."/>
            <person name="Hirani K."/>
            <person name="Jayaseelan J.C."/>
            <person name="Lara F."/>
            <person name="Munidasa M."/>
            <person name="Palculict T."/>
            <person name="Patil S."/>
            <person name="Pu L.-L."/>
            <person name="Saada N."/>
            <person name="Tang L."/>
            <person name="Weissenberger G."/>
            <person name="Zhu Y."/>
            <person name="Hemphill L."/>
            <person name="Shang Y."/>
            <person name="Youmans B."/>
            <person name="Ayvaz T."/>
            <person name="Ross M."/>
            <person name="Santibanez J."/>
            <person name="Aqrawi P."/>
            <person name="Gross S."/>
            <person name="Joshi V."/>
            <person name="Fowler G."/>
            <person name="Nazareth L."/>
            <person name="Reid J."/>
            <person name="Worley K."/>
            <person name="Petrosino J."/>
            <person name="Highlander S."/>
            <person name="Gibbs R."/>
        </authorList>
    </citation>
    <scope>NUCLEOTIDE SEQUENCE [LARGE SCALE GENOMIC DNA]</scope>
    <source>
        <strain evidence="2 3">DSM 19965</strain>
    </source>
</reference>
<organism evidence="2 3">
    <name type="scientific">Dialister micraerophilus DSM 19965</name>
    <dbReference type="NCBI Taxonomy" id="888062"/>
    <lineage>
        <taxon>Bacteria</taxon>
        <taxon>Bacillati</taxon>
        <taxon>Bacillota</taxon>
        <taxon>Negativicutes</taxon>
        <taxon>Veillonellales</taxon>
        <taxon>Veillonellaceae</taxon>
        <taxon>Dialister</taxon>
    </lineage>
</organism>
<dbReference type="STRING" id="888062.HMPREF9083_0835"/>
<gene>
    <name evidence="2" type="ORF">HMPREF9083_0835</name>
</gene>
<protein>
    <recommendedName>
        <fullName evidence="1">Suppressor of fused-like domain-containing protein</fullName>
    </recommendedName>
</protein>
<dbReference type="Pfam" id="PF05076">
    <property type="entry name" value="SUFU"/>
    <property type="match status" value="1"/>
</dbReference>
<dbReference type="InterPro" id="IPR037181">
    <property type="entry name" value="SUFU_N"/>
</dbReference>
<dbReference type="Proteomes" id="UP000003503">
    <property type="component" value="Unassembled WGS sequence"/>
</dbReference>
<dbReference type="HOGENOM" id="CLU_2464119_0_0_9"/>
<evidence type="ECO:0000313" key="3">
    <source>
        <dbReference type="Proteomes" id="UP000003503"/>
    </source>
</evidence>
<name>F2BX59_9FIRM</name>
<comment type="caution">
    <text evidence="2">The sequence shown here is derived from an EMBL/GenBank/DDBJ whole genome shotgun (WGS) entry which is preliminary data.</text>
</comment>
<accession>F2BX59</accession>
<dbReference type="EMBL" id="AFBB01000016">
    <property type="protein sequence ID" value="EGF13712.1"/>
    <property type="molecule type" value="Genomic_DNA"/>
</dbReference>
<dbReference type="SUPFAM" id="SSF103359">
    <property type="entry name" value="Suppressor of Fused, N-terminal domain"/>
    <property type="match status" value="1"/>
</dbReference>
<evidence type="ECO:0000259" key="1">
    <source>
        <dbReference type="Pfam" id="PF05076"/>
    </source>
</evidence>
<proteinExistence type="predicted"/>
<keyword evidence="3" id="KW-1185">Reference proteome</keyword>
<dbReference type="RefSeq" id="WP_007556142.1">
    <property type="nucleotide sequence ID" value="NZ_GL878519.1"/>
</dbReference>
<evidence type="ECO:0000313" key="2">
    <source>
        <dbReference type="EMBL" id="EGF13712.1"/>
    </source>
</evidence>
<dbReference type="AlphaFoldDB" id="F2BX59"/>